<keyword evidence="2" id="KW-0732">Signal</keyword>
<feature type="domain" description="Beta-lactamase-related" evidence="3">
    <location>
        <begin position="220"/>
        <end position="549"/>
    </location>
</feature>
<feature type="chain" id="PRO_5005459906" evidence="2">
    <location>
        <begin position="26"/>
        <end position="689"/>
    </location>
</feature>
<dbReference type="EMBL" id="CP012159">
    <property type="protein sequence ID" value="AKT43784.1"/>
    <property type="molecule type" value="Genomic_DNA"/>
</dbReference>
<dbReference type="InterPro" id="IPR050491">
    <property type="entry name" value="AmpC-like"/>
</dbReference>
<gene>
    <name evidence="4" type="ORF">CMC5_080200</name>
</gene>
<feature type="compositionally biased region" description="Low complexity" evidence="1">
    <location>
        <begin position="43"/>
        <end position="53"/>
    </location>
</feature>
<feature type="compositionally biased region" description="Pro residues" evidence="1">
    <location>
        <begin position="28"/>
        <end position="42"/>
    </location>
</feature>
<reference evidence="4 5" key="1">
    <citation type="submission" date="2015-07" db="EMBL/GenBank/DDBJ databases">
        <title>Genome analysis of myxobacterium Chondromyces crocatus Cm c5 reveals a high potential for natural compound synthesis and the genetic basis for the loss of fruiting body formation.</title>
        <authorList>
            <person name="Zaburannyi N."/>
            <person name="Bunk B."/>
            <person name="Maier J."/>
            <person name="Overmann J."/>
            <person name="Mueller R."/>
        </authorList>
    </citation>
    <scope>NUCLEOTIDE SEQUENCE [LARGE SCALE GENOMIC DNA]</scope>
    <source>
        <strain evidence="4 5">Cm c5</strain>
    </source>
</reference>
<evidence type="ECO:0000256" key="2">
    <source>
        <dbReference type="SAM" id="SignalP"/>
    </source>
</evidence>
<feature type="region of interest" description="Disordered" evidence="1">
    <location>
        <begin position="28"/>
        <end position="62"/>
    </location>
</feature>
<protein>
    <submittedName>
        <fullName evidence="4">Serine hydrolase</fullName>
    </submittedName>
</protein>
<dbReference type="KEGG" id="ccro:CMC5_080200"/>
<sequence length="689" mass="73675">MQRAPHRRLSLALVVPALVIGCAAAPPPEPPAPTAPSGPAPAPSTATAPESAPVTTRVEKDDVHVTSAGTSIPRLGGWFFTQAAQHVALEDPEREVLLAVVESRGQSAAEAIPKAWDTVKPGAARKVEQTLTPPADSGLDEIVIVNYERGTGEGRLSQALARRKGDVVVVTLIDGALASVSRRSAQLRVVFGGIKLPGQEEESYKDTPASAFDAERQQRFDAFIASALEKTRVPGAAVAVVQGGKVMFEKGYGVRELGKKQAVTPSTLMMIGSTTKSMTTLLMASLVDEKRFTWDTPVTEVMPTFALGTPEATRQVTMKHLVCACAGMPRKDMELLFEFGSATPESLMEGLRSLKPTTGFGETFQYSNQMVAAAGFVAGRAFDAKRPLGAAYDAAMQARVFGPLGMKSTTVDFDRGLKAPDHASPHGLDLSKAPKVISPAVERFVVPLRPSGGAWSNTRDLSRYLLTELGRGRTPEGKQVVSEANLTRRWEPQIATSSKGAYGLGWAVATHKGVRIVEHGGGTMGFNVQLAFYPDKDLGLVILTNTQGGGAFIEAVQSRLFELAFGAKEEAQEQLAFNLKARAEGVEKALARVDAPADTGWIAPWVGTWRDPDLGTLELELTKSGPRLDAGEWAGLASRERAPDGATLLILTDPPLAGLKLILREKEGKRTLVLENPQHDYVFEQAPKP</sequence>
<dbReference type="Proteomes" id="UP000067626">
    <property type="component" value="Chromosome"/>
</dbReference>
<dbReference type="PANTHER" id="PTHR46825">
    <property type="entry name" value="D-ALANYL-D-ALANINE-CARBOXYPEPTIDASE/ENDOPEPTIDASE AMPH"/>
    <property type="match status" value="1"/>
</dbReference>
<evidence type="ECO:0000256" key="1">
    <source>
        <dbReference type="SAM" id="MobiDB-lite"/>
    </source>
</evidence>
<dbReference type="SUPFAM" id="SSF56601">
    <property type="entry name" value="beta-lactamase/transpeptidase-like"/>
    <property type="match status" value="1"/>
</dbReference>
<proteinExistence type="predicted"/>
<dbReference type="AlphaFoldDB" id="A0A0K1ESK5"/>
<dbReference type="STRING" id="52.CMC5_080200"/>
<feature type="signal peptide" evidence="2">
    <location>
        <begin position="1"/>
        <end position="25"/>
    </location>
</feature>
<dbReference type="PROSITE" id="PS51257">
    <property type="entry name" value="PROKAR_LIPOPROTEIN"/>
    <property type="match status" value="1"/>
</dbReference>
<accession>A0A0K1ESK5</accession>
<dbReference type="Pfam" id="PF00144">
    <property type="entry name" value="Beta-lactamase"/>
    <property type="match status" value="1"/>
</dbReference>
<keyword evidence="4" id="KW-0378">Hydrolase</keyword>
<keyword evidence="5" id="KW-1185">Reference proteome</keyword>
<evidence type="ECO:0000313" key="5">
    <source>
        <dbReference type="Proteomes" id="UP000067626"/>
    </source>
</evidence>
<dbReference type="GO" id="GO:0016787">
    <property type="term" value="F:hydrolase activity"/>
    <property type="evidence" value="ECO:0007669"/>
    <property type="project" value="UniProtKB-KW"/>
</dbReference>
<evidence type="ECO:0000259" key="3">
    <source>
        <dbReference type="Pfam" id="PF00144"/>
    </source>
</evidence>
<dbReference type="InterPro" id="IPR001466">
    <property type="entry name" value="Beta-lactam-related"/>
</dbReference>
<organism evidence="4 5">
    <name type="scientific">Chondromyces crocatus</name>
    <dbReference type="NCBI Taxonomy" id="52"/>
    <lineage>
        <taxon>Bacteria</taxon>
        <taxon>Pseudomonadati</taxon>
        <taxon>Myxococcota</taxon>
        <taxon>Polyangia</taxon>
        <taxon>Polyangiales</taxon>
        <taxon>Polyangiaceae</taxon>
        <taxon>Chondromyces</taxon>
    </lineage>
</organism>
<dbReference type="Gene3D" id="3.40.710.10">
    <property type="entry name" value="DD-peptidase/beta-lactamase superfamily"/>
    <property type="match status" value="1"/>
</dbReference>
<dbReference type="RefSeq" id="WP_169796796.1">
    <property type="nucleotide sequence ID" value="NZ_CP012159.1"/>
</dbReference>
<dbReference type="PANTHER" id="PTHR46825:SF15">
    <property type="entry name" value="BETA-LACTAMASE-RELATED DOMAIN-CONTAINING PROTEIN"/>
    <property type="match status" value="1"/>
</dbReference>
<dbReference type="PATRIC" id="fig|52.7.peg.8823"/>
<name>A0A0K1ESK5_CHOCO</name>
<evidence type="ECO:0000313" key="4">
    <source>
        <dbReference type="EMBL" id="AKT43784.1"/>
    </source>
</evidence>
<dbReference type="InterPro" id="IPR012338">
    <property type="entry name" value="Beta-lactam/transpept-like"/>
</dbReference>